<feature type="signal peptide" evidence="1">
    <location>
        <begin position="1"/>
        <end position="20"/>
    </location>
</feature>
<dbReference type="STRING" id="680127.SAMN05421593_3385"/>
<dbReference type="OrthoDB" id="1340768at2"/>
<proteinExistence type="predicted"/>
<reference evidence="2 3" key="1">
    <citation type="submission" date="2016-10" db="EMBL/GenBank/DDBJ databases">
        <authorList>
            <person name="de Groot N.N."/>
        </authorList>
    </citation>
    <scope>NUCLEOTIDE SEQUENCE [LARGE SCALE GENOMIC DNA]</scope>
    <source>
        <strain evidence="2 3">DSM 23031</strain>
    </source>
</reference>
<name>A0A1H6HSW3_CHRCI</name>
<protein>
    <recommendedName>
        <fullName evidence="4">DUF4163 domain-containing protein</fullName>
    </recommendedName>
</protein>
<sequence length="229" mass="26981">MIKYLFNIVFIFFFSLSSYAQQVSILKDSICISKECFELQELKIGTKSTAIYKRIQKSYDLFNGIFFDSPEKRLNAKKDTLKNLISTNSLRDNQYGFEKYKIFLNKNGLLNISVHIQSYGSPWEATVYYFFDEMNDTEVGDNLFINKKMLLQLCRKKLKTDKSISFPIKNLSQYKINTNSEGKITGIDFIFNDEKNRTNSGYPEYSVSFRWKDVEKFIALQYKKRLIKD</sequence>
<dbReference type="EMBL" id="FNWQ01000004">
    <property type="protein sequence ID" value="SEH37244.1"/>
    <property type="molecule type" value="Genomic_DNA"/>
</dbReference>
<dbReference type="AlphaFoldDB" id="A0A1H6HSW3"/>
<gene>
    <name evidence="2" type="ORF">SAMN05421593_3385</name>
</gene>
<accession>A0A1H6HSW3</accession>
<evidence type="ECO:0008006" key="4">
    <source>
        <dbReference type="Google" id="ProtNLM"/>
    </source>
</evidence>
<evidence type="ECO:0000256" key="1">
    <source>
        <dbReference type="SAM" id="SignalP"/>
    </source>
</evidence>
<evidence type="ECO:0000313" key="2">
    <source>
        <dbReference type="EMBL" id="SEH37244.1"/>
    </source>
</evidence>
<keyword evidence="1" id="KW-0732">Signal</keyword>
<dbReference type="Proteomes" id="UP000198561">
    <property type="component" value="Unassembled WGS sequence"/>
</dbReference>
<feature type="chain" id="PRO_5011645358" description="DUF4163 domain-containing protein" evidence="1">
    <location>
        <begin position="21"/>
        <end position="229"/>
    </location>
</feature>
<dbReference type="RefSeq" id="WP_089693855.1">
    <property type="nucleotide sequence ID" value="NZ_FNWQ01000004.1"/>
</dbReference>
<organism evidence="2 3">
    <name type="scientific">Chryseobacterium culicis</name>
    <dbReference type="NCBI Taxonomy" id="680127"/>
    <lineage>
        <taxon>Bacteria</taxon>
        <taxon>Pseudomonadati</taxon>
        <taxon>Bacteroidota</taxon>
        <taxon>Flavobacteriia</taxon>
        <taxon>Flavobacteriales</taxon>
        <taxon>Weeksellaceae</taxon>
        <taxon>Chryseobacterium group</taxon>
        <taxon>Chryseobacterium</taxon>
    </lineage>
</organism>
<evidence type="ECO:0000313" key="3">
    <source>
        <dbReference type="Proteomes" id="UP000198561"/>
    </source>
</evidence>